<evidence type="ECO:0000259" key="5">
    <source>
        <dbReference type="Pfam" id="PF00177"/>
    </source>
</evidence>
<dbReference type="InterPro" id="IPR036823">
    <property type="entry name" value="Ribosomal_uS7_dom_sf"/>
</dbReference>
<feature type="compositionally biased region" description="Pro residues" evidence="4">
    <location>
        <begin position="51"/>
        <end position="67"/>
    </location>
</feature>
<keyword evidence="3" id="KW-0687">Ribonucleoprotein</keyword>
<dbReference type="Proteomes" id="UP000076722">
    <property type="component" value="Unassembled WGS sequence"/>
</dbReference>
<dbReference type="OrthoDB" id="9972728at2759"/>
<dbReference type="AlphaFoldDB" id="A0A164MN47"/>
<evidence type="ECO:0000256" key="1">
    <source>
        <dbReference type="ARBA" id="ARBA00007151"/>
    </source>
</evidence>
<evidence type="ECO:0000256" key="2">
    <source>
        <dbReference type="ARBA" id="ARBA00022980"/>
    </source>
</evidence>
<dbReference type="EMBL" id="KV419464">
    <property type="protein sequence ID" value="KZS86868.1"/>
    <property type="molecule type" value="Genomic_DNA"/>
</dbReference>
<protein>
    <submittedName>
        <fullName evidence="6">Ribosomal protein S7</fullName>
    </submittedName>
</protein>
<feature type="domain" description="Small ribosomal subunit protein uS7" evidence="5">
    <location>
        <begin position="89"/>
        <end position="205"/>
    </location>
</feature>
<evidence type="ECO:0000256" key="4">
    <source>
        <dbReference type="SAM" id="MobiDB-lite"/>
    </source>
</evidence>
<proteinExistence type="inferred from homology"/>
<evidence type="ECO:0000256" key="3">
    <source>
        <dbReference type="ARBA" id="ARBA00023274"/>
    </source>
</evidence>
<dbReference type="GO" id="GO:1990904">
    <property type="term" value="C:ribonucleoprotein complex"/>
    <property type="evidence" value="ECO:0007669"/>
    <property type="project" value="UniProtKB-KW"/>
</dbReference>
<dbReference type="GO" id="GO:0006412">
    <property type="term" value="P:translation"/>
    <property type="evidence" value="ECO:0007669"/>
    <property type="project" value="InterPro"/>
</dbReference>
<dbReference type="InterPro" id="IPR047988">
    <property type="entry name" value="Ribosomal_uS7m_fungi"/>
</dbReference>
<dbReference type="Pfam" id="PF00177">
    <property type="entry name" value="Ribosomal_S7"/>
    <property type="match status" value="1"/>
</dbReference>
<dbReference type="GO" id="GO:0005840">
    <property type="term" value="C:ribosome"/>
    <property type="evidence" value="ECO:0007669"/>
    <property type="project" value="UniProtKB-KW"/>
</dbReference>
<comment type="similarity">
    <text evidence="1">Belongs to the universal ribosomal protein uS7 family.</text>
</comment>
<dbReference type="InterPro" id="IPR000235">
    <property type="entry name" value="Ribosomal_uS7"/>
</dbReference>
<feature type="region of interest" description="Disordered" evidence="4">
    <location>
        <begin position="204"/>
        <end position="234"/>
    </location>
</feature>
<dbReference type="STRING" id="1314777.A0A164MN47"/>
<dbReference type="CDD" id="cd14868">
    <property type="entry name" value="uS7_Mitochondria_Fungi"/>
    <property type="match status" value="1"/>
</dbReference>
<sequence>MLGRIRQAVRHTPPIPRCSTSGVTTLTQTRALSLDNSIINDVREILNGVYNPPPPPAQPSADAPPPTSEVTSPTPLKRSSIYIFPPPADPLLSFLTSSIQQDGNRHRASRTISRTLLYIYTMTRCPPLPIVRQAIFSASPSVRLMTQKRGGKSVQKPIALGEKQRTRYAVRWILQSSNRRSGKTLEERLARELVNIARNAEMKVEKDADEETDDGEKKKSGGDGNAGGVFAKKKEVHELAVANRSAIGTRV</sequence>
<organism evidence="6 7">
    <name type="scientific">Sistotremastrum niveocremeum HHB9708</name>
    <dbReference type="NCBI Taxonomy" id="1314777"/>
    <lineage>
        <taxon>Eukaryota</taxon>
        <taxon>Fungi</taxon>
        <taxon>Dikarya</taxon>
        <taxon>Basidiomycota</taxon>
        <taxon>Agaricomycotina</taxon>
        <taxon>Agaricomycetes</taxon>
        <taxon>Sistotremastrales</taxon>
        <taxon>Sistotremastraceae</taxon>
        <taxon>Sertulicium</taxon>
        <taxon>Sertulicium niveocremeum</taxon>
    </lineage>
</organism>
<accession>A0A164MN47</accession>
<reference evidence="6 7" key="1">
    <citation type="journal article" date="2016" name="Mol. Biol. Evol.">
        <title>Comparative Genomics of Early-Diverging Mushroom-Forming Fungi Provides Insights into the Origins of Lignocellulose Decay Capabilities.</title>
        <authorList>
            <person name="Nagy L.G."/>
            <person name="Riley R."/>
            <person name="Tritt A."/>
            <person name="Adam C."/>
            <person name="Daum C."/>
            <person name="Floudas D."/>
            <person name="Sun H."/>
            <person name="Yadav J.S."/>
            <person name="Pangilinan J."/>
            <person name="Larsson K.H."/>
            <person name="Matsuura K."/>
            <person name="Barry K."/>
            <person name="Labutti K."/>
            <person name="Kuo R."/>
            <person name="Ohm R.A."/>
            <person name="Bhattacharya S.S."/>
            <person name="Shirouzu T."/>
            <person name="Yoshinaga Y."/>
            <person name="Martin F.M."/>
            <person name="Grigoriev I.V."/>
            <person name="Hibbett D.S."/>
        </authorList>
    </citation>
    <scope>NUCLEOTIDE SEQUENCE [LARGE SCALE GENOMIC DNA]</scope>
    <source>
        <strain evidence="6 7">HHB9708</strain>
    </source>
</reference>
<dbReference type="Gene3D" id="1.10.455.10">
    <property type="entry name" value="Ribosomal protein S7 domain"/>
    <property type="match status" value="1"/>
</dbReference>
<dbReference type="SUPFAM" id="SSF47973">
    <property type="entry name" value="Ribosomal protein S7"/>
    <property type="match status" value="1"/>
</dbReference>
<name>A0A164MN47_9AGAM</name>
<dbReference type="PANTHER" id="PTHR11205">
    <property type="entry name" value="RIBOSOMAL PROTEIN S7"/>
    <property type="match status" value="1"/>
</dbReference>
<evidence type="ECO:0000313" key="6">
    <source>
        <dbReference type="EMBL" id="KZS86868.1"/>
    </source>
</evidence>
<keyword evidence="2 6" id="KW-0689">Ribosomal protein</keyword>
<dbReference type="InterPro" id="IPR023798">
    <property type="entry name" value="Ribosomal_uS7_dom"/>
</dbReference>
<keyword evidence="7" id="KW-1185">Reference proteome</keyword>
<feature type="region of interest" description="Disordered" evidence="4">
    <location>
        <begin position="47"/>
        <end position="78"/>
    </location>
</feature>
<evidence type="ECO:0000313" key="7">
    <source>
        <dbReference type="Proteomes" id="UP000076722"/>
    </source>
</evidence>
<gene>
    <name evidence="6" type="ORF">SISNIDRAFT_461397</name>
</gene>